<dbReference type="Proteomes" id="UP000574761">
    <property type="component" value="Unassembled WGS sequence"/>
</dbReference>
<evidence type="ECO:0000313" key="1">
    <source>
        <dbReference type="EMBL" id="MBB3980319.1"/>
    </source>
</evidence>
<dbReference type="EMBL" id="JACIEE010000020">
    <property type="protein sequence ID" value="MBB3980319.1"/>
    <property type="molecule type" value="Genomic_DNA"/>
</dbReference>
<comment type="caution">
    <text evidence="1">The sequence shown here is derived from an EMBL/GenBank/DDBJ whole genome shotgun (WGS) entry which is preliminary data.</text>
</comment>
<proteinExistence type="predicted"/>
<sequence>MHFVDRVLLGIASRVLDRDDAHRANLHCVGTMRFAGASEIDLLAKVLGGDSRDHVRRCLPPGVVTKAVH</sequence>
<dbReference type="AlphaFoldDB" id="A0A7W6DCZ7"/>
<accession>A0A7W6DCZ7</accession>
<name>A0A7W6DCZ7_9HYPH</name>
<reference evidence="1 2" key="1">
    <citation type="submission" date="2020-08" db="EMBL/GenBank/DDBJ databases">
        <title>Genomic Encyclopedia of Type Strains, Phase IV (KMG-IV): sequencing the most valuable type-strain genomes for metagenomic binning, comparative biology and taxonomic classification.</title>
        <authorList>
            <person name="Goeker M."/>
        </authorList>
    </citation>
    <scope>NUCLEOTIDE SEQUENCE [LARGE SCALE GENOMIC DNA]</scope>
    <source>
        <strain evidence="1 2">DSM 100211</strain>
    </source>
</reference>
<keyword evidence="2" id="KW-1185">Reference proteome</keyword>
<evidence type="ECO:0000313" key="2">
    <source>
        <dbReference type="Proteomes" id="UP000574761"/>
    </source>
</evidence>
<protein>
    <submittedName>
        <fullName evidence="1">Uncharacterized protein</fullName>
    </submittedName>
</protein>
<gene>
    <name evidence="1" type="ORF">GGQ64_005572</name>
</gene>
<organism evidence="1 2">
    <name type="scientific">Mycoplana azooxidifex</name>
    <dbReference type="NCBI Taxonomy" id="1636188"/>
    <lineage>
        <taxon>Bacteria</taxon>
        <taxon>Pseudomonadati</taxon>
        <taxon>Pseudomonadota</taxon>
        <taxon>Alphaproteobacteria</taxon>
        <taxon>Hyphomicrobiales</taxon>
        <taxon>Rhizobiaceae</taxon>
        <taxon>Mycoplana</taxon>
    </lineage>
</organism>